<feature type="domain" description="Metallo-beta-lactamase" evidence="5">
    <location>
        <begin position="16"/>
        <end position="194"/>
    </location>
</feature>
<protein>
    <submittedName>
        <fullName evidence="6">MBL fold metallo-hydrolase</fullName>
    </submittedName>
</protein>
<evidence type="ECO:0000259" key="5">
    <source>
        <dbReference type="SMART" id="SM00849"/>
    </source>
</evidence>
<evidence type="ECO:0000256" key="1">
    <source>
        <dbReference type="ARBA" id="ARBA00001947"/>
    </source>
</evidence>
<dbReference type="AlphaFoldDB" id="A0AAW4WEV1"/>
<dbReference type="SUPFAM" id="SSF56281">
    <property type="entry name" value="Metallo-hydrolase/oxidoreductase"/>
    <property type="match status" value="1"/>
</dbReference>
<dbReference type="Pfam" id="PF00753">
    <property type="entry name" value="Lactamase_B"/>
    <property type="match status" value="1"/>
</dbReference>
<evidence type="ECO:0000313" key="6">
    <source>
        <dbReference type="EMBL" id="MCC2241849.1"/>
    </source>
</evidence>
<dbReference type="CDD" id="cd06262">
    <property type="entry name" value="metallo-hydrolase-like_MBL-fold"/>
    <property type="match status" value="1"/>
</dbReference>
<dbReference type="GO" id="GO:0046872">
    <property type="term" value="F:metal ion binding"/>
    <property type="evidence" value="ECO:0007669"/>
    <property type="project" value="UniProtKB-KW"/>
</dbReference>
<evidence type="ECO:0000256" key="2">
    <source>
        <dbReference type="ARBA" id="ARBA00022723"/>
    </source>
</evidence>
<dbReference type="SMART" id="SM00849">
    <property type="entry name" value="Lactamase_B"/>
    <property type="match status" value="1"/>
</dbReference>
<reference evidence="6" key="1">
    <citation type="submission" date="2021-10" db="EMBL/GenBank/DDBJ databases">
        <title>Anaerobic single-cell dispensing facilitates the cultivation of human gut bacteria.</title>
        <authorList>
            <person name="Afrizal A."/>
        </authorList>
    </citation>
    <scope>NUCLEOTIDE SEQUENCE</scope>
    <source>
        <strain evidence="6">CLA-AA-H204</strain>
    </source>
</reference>
<keyword evidence="3" id="KW-0378">Hydrolase</keyword>
<accession>A0AAW4WEV1</accession>
<dbReference type="EMBL" id="JAJEQW010000005">
    <property type="protein sequence ID" value="MCC2241849.1"/>
    <property type="molecule type" value="Genomic_DNA"/>
</dbReference>
<dbReference type="GO" id="GO:0016787">
    <property type="term" value="F:hydrolase activity"/>
    <property type="evidence" value="ECO:0007669"/>
    <property type="project" value="UniProtKB-KW"/>
</dbReference>
<dbReference type="Proteomes" id="UP001198893">
    <property type="component" value="Unassembled WGS sequence"/>
</dbReference>
<name>A0AAW4WEV1_9FIRM</name>
<dbReference type="InterPro" id="IPR001279">
    <property type="entry name" value="Metallo-B-lactamas"/>
</dbReference>
<dbReference type="PANTHER" id="PTHR46233">
    <property type="entry name" value="HYDROXYACYLGLUTATHIONE HYDROLASE GLOC"/>
    <property type="match status" value="1"/>
</dbReference>
<dbReference type="PANTHER" id="PTHR46233:SF3">
    <property type="entry name" value="HYDROXYACYLGLUTATHIONE HYDROLASE GLOC"/>
    <property type="match status" value="1"/>
</dbReference>
<dbReference type="Gene3D" id="3.60.15.10">
    <property type="entry name" value="Ribonuclease Z/Hydroxyacylglutathione hydrolase-like"/>
    <property type="match status" value="1"/>
</dbReference>
<dbReference type="InterPro" id="IPR051453">
    <property type="entry name" value="MBL_Glyoxalase_II"/>
</dbReference>
<comment type="caution">
    <text evidence="6">The sequence shown here is derived from an EMBL/GenBank/DDBJ whole genome shotgun (WGS) entry which is preliminary data.</text>
</comment>
<evidence type="ECO:0000313" key="7">
    <source>
        <dbReference type="Proteomes" id="UP001198893"/>
    </source>
</evidence>
<dbReference type="InterPro" id="IPR036866">
    <property type="entry name" value="RibonucZ/Hydroxyglut_hydro"/>
</dbReference>
<proteinExistence type="predicted"/>
<keyword evidence="2" id="KW-0479">Metal-binding</keyword>
<keyword evidence="4" id="KW-0862">Zinc</keyword>
<sequence length="210" mass="23448">MTEQTEVLRYIVGPVCTNCYLLVNHKTGELLVVDPGDQAQLIEKQIEKTGAKPVAILLTHGHFDHAGAAEELADKYQISIYAHEAERETLEDPGLNLCGMIGEHKVYRADIFVKDEEVLNLAGFSIRVFFTPGHTIGGCCYYIADEKILFSGDTLFQESVGRTDFPRGSASDLIRAIREKLMPLPDDVTVYTGHDESTLIGYERMHNPYL</sequence>
<comment type="cofactor">
    <cofactor evidence="1">
        <name>Zn(2+)</name>
        <dbReference type="ChEBI" id="CHEBI:29105"/>
    </cofactor>
</comment>
<dbReference type="RefSeq" id="WP_227709911.1">
    <property type="nucleotide sequence ID" value="NZ_JAJEQW010000005.1"/>
</dbReference>
<gene>
    <name evidence="6" type="ORF">LKD47_05975</name>
</gene>
<organism evidence="6 7">
    <name type="scientific">Roseburia amylophila</name>
    <dbReference type="NCBI Taxonomy" id="2981794"/>
    <lineage>
        <taxon>Bacteria</taxon>
        <taxon>Bacillati</taxon>
        <taxon>Bacillota</taxon>
        <taxon>Clostridia</taxon>
        <taxon>Lachnospirales</taxon>
        <taxon>Lachnospiraceae</taxon>
        <taxon>Roseburia</taxon>
    </lineage>
</organism>
<evidence type="ECO:0000256" key="3">
    <source>
        <dbReference type="ARBA" id="ARBA00022801"/>
    </source>
</evidence>
<evidence type="ECO:0000256" key="4">
    <source>
        <dbReference type="ARBA" id="ARBA00022833"/>
    </source>
</evidence>